<dbReference type="GO" id="GO:0009246">
    <property type="term" value="P:enterobacterial common antigen biosynthetic process"/>
    <property type="evidence" value="ECO:0007669"/>
    <property type="project" value="TreeGrafter"/>
</dbReference>
<accession>A0A6N8U755</accession>
<evidence type="ECO:0000256" key="7">
    <source>
        <dbReference type="SAM" id="Phobius"/>
    </source>
</evidence>
<keyword evidence="3" id="KW-1003">Cell membrane</keyword>
<evidence type="ECO:0000259" key="8">
    <source>
        <dbReference type="Pfam" id="PF01757"/>
    </source>
</evidence>
<dbReference type="GO" id="GO:0016413">
    <property type="term" value="F:O-acetyltransferase activity"/>
    <property type="evidence" value="ECO:0007669"/>
    <property type="project" value="TreeGrafter"/>
</dbReference>
<keyword evidence="10" id="KW-1185">Reference proteome</keyword>
<evidence type="ECO:0000256" key="4">
    <source>
        <dbReference type="ARBA" id="ARBA00022692"/>
    </source>
</evidence>
<evidence type="ECO:0000256" key="1">
    <source>
        <dbReference type="ARBA" id="ARBA00004651"/>
    </source>
</evidence>
<evidence type="ECO:0000256" key="5">
    <source>
        <dbReference type="ARBA" id="ARBA00022989"/>
    </source>
</evidence>
<feature type="transmembrane region" description="Helical" evidence="7">
    <location>
        <begin position="319"/>
        <end position="339"/>
    </location>
</feature>
<feature type="transmembrane region" description="Helical" evidence="7">
    <location>
        <begin position="36"/>
        <end position="61"/>
    </location>
</feature>
<feature type="transmembrane region" description="Helical" evidence="7">
    <location>
        <begin position="12"/>
        <end position="30"/>
    </location>
</feature>
<dbReference type="EMBL" id="WUUQ01000002">
    <property type="protein sequence ID" value="MXQ73670.1"/>
    <property type="molecule type" value="Genomic_DNA"/>
</dbReference>
<comment type="caution">
    <text evidence="9">The sequence shown here is derived from an EMBL/GenBank/DDBJ whole genome shotgun (WGS) entry which is preliminary data.</text>
</comment>
<sequence length="350" mass="40564">MGKKLQFYGLDITKFICALLVITIHTAPFIEVAPNVNFYLVQVTARIAVPFFFLASGFLFFMKLNQEGTWKDEENLDALKRYLIRIGILYLCWSAIYFLFTFASWLKDGFQWVMLARYVRDFIFTGSCYHLWFLPSLIVGIVIAYFLYFKGSHETALISVAVLYILGMLMNVYGSLLQQIPIVSSVYKAYTAVFVTSRNGLFFAPLFLLMGAYFATTKSILTKRDAIIGLLISLLLLGLEAAMLRNFHYMNDLTSMYLFLIPFEFFLFSWVVQLQPKEHKIYRFLRKSSLLIYVSHILFVMILTPLWKLLFHTAIGNLPLYLLTTICSLLFAGIFIYAADTKLKWLKVFY</sequence>
<feature type="transmembrane region" description="Helical" evidence="7">
    <location>
        <begin position="82"/>
        <end position="106"/>
    </location>
</feature>
<dbReference type="InterPro" id="IPR002656">
    <property type="entry name" value="Acyl_transf_3_dom"/>
</dbReference>
<name>A0A6N8U755_9FIRM</name>
<dbReference type="Proteomes" id="UP000434036">
    <property type="component" value="Unassembled WGS sequence"/>
</dbReference>
<feature type="transmembrane region" description="Helical" evidence="7">
    <location>
        <begin position="129"/>
        <end position="149"/>
    </location>
</feature>
<evidence type="ECO:0000313" key="9">
    <source>
        <dbReference type="EMBL" id="MXQ73670.1"/>
    </source>
</evidence>
<keyword evidence="9" id="KW-0012">Acyltransferase</keyword>
<reference evidence="9 10" key="2">
    <citation type="submission" date="2020-01" db="EMBL/GenBank/DDBJ databases">
        <title>Clostridiaceae sp. nov. isolated from the gut of human by culturomics.</title>
        <authorList>
            <person name="Chang Y."/>
        </authorList>
    </citation>
    <scope>NUCLEOTIDE SEQUENCE [LARGE SCALE GENOMIC DNA]</scope>
    <source>
        <strain evidence="9 10">DONG20-135</strain>
    </source>
</reference>
<feature type="transmembrane region" description="Helical" evidence="7">
    <location>
        <begin position="226"/>
        <end position="244"/>
    </location>
</feature>
<evidence type="ECO:0000313" key="10">
    <source>
        <dbReference type="Proteomes" id="UP000434036"/>
    </source>
</evidence>
<dbReference type="RefSeq" id="WP_160625105.1">
    <property type="nucleotide sequence ID" value="NZ_WUUQ01000002.1"/>
</dbReference>
<keyword evidence="6 7" id="KW-0472">Membrane</keyword>
<dbReference type="GO" id="GO:0005886">
    <property type="term" value="C:plasma membrane"/>
    <property type="evidence" value="ECO:0007669"/>
    <property type="project" value="UniProtKB-SubCell"/>
</dbReference>
<feature type="transmembrane region" description="Helical" evidence="7">
    <location>
        <begin position="156"/>
        <end position="177"/>
    </location>
</feature>
<keyword evidence="9" id="KW-0808">Transferase</keyword>
<evidence type="ECO:0000256" key="3">
    <source>
        <dbReference type="ARBA" id="ARBA00022475"/>
    </source>
</evidence>
<feature type="domain" description="Acyltransferase 3" evidence="8">
    <location>
        <begin position="8"/>
        <end position="335"/>
    </location>
</feature>
<keyword evidence="5 7" id="KW-1133">Transmembrane helix</keyword>
<gene>
    <name evidence="9" type="ORF">GSF08_06940</name>
</gene>
<reference evidence="9 10" key="1">
    <citation type="submission" date="2019-12" db="EMBL/GenBank/DDBJ databases">
        <authorList>
            <person name="Yang R."/>
        </authorList>
    </citation>
    <scope>NUCLEOTIDE SEQUENCE [LARGE SCALE GENOMIC DNA]</scope>
    <source>
        <strain evidence="9 10">DONG20-135</strain>
    </source>
</reference>
<dbReference type="AlphaFoldDB" id="A0A6N8U755"/>
<dbReference type="PANTHER" id="PTHR40074">
    <property type="entry name" value="O-ACETYLTRANSFERASE WECH"/>
    <property type="match status" value="1"/>
</dbReference>
<feature type="transmembrane region" description="Helical" evidence="7">
    <location>
        <begin position="256"/>
        <end position="276"/>
    </location>
</feature>
<evidence type="ECO:0000256" key="6">
    <source>
        <dbReference type="ARBA" id="ARBA00023136"/>
    </source>
</evidence>
<dbReference type="Pfam" id="PF01757">
    <property type="entry name" value="Acyl_transf_3"/>
    <property type="match status" value="1"/>
</dbReference>
<feature type="transmembrane region" description="Helical" evidence="7">
    <location>
        <begin position="288"/>
        <end position="307"/>
    </location>
</feature>
<comment type="subcellular location">
    <subcellularLocation>
        <location evidence="1">Cell membrane</location>
        <topology evidence="1">Multi-pass membrane protein</topology>
    </subcellularLocation>
</comment>
<keyword evidence="4 7" id="KW-0812">Transmembrane</keyword>
<evidence type="ECO:0000256" key="2">
    <source>
        <dbReference type="ARBA" id="ARBA00007400"/>
    </source>
</evidence>
<proteinExistence type="inferred from homology"/>
<protein>
    <submittedName>
        <fullName evidence="9">Acyltransferase family protein</fullName>
    </submittedName>
</protein>
<dbReference type="PANTHER" id="PTHR40074:SF2">
    <property type="entry name" value="O-ACETYLTRANSFERASE WECH"/>
    <property type="match status" value="1"/>
</dbReference>
<comment type="similarity">
    <text evidence="2">Belongs to the acyltransferase 3 family.</text>
</comment>
<organism evidence="9 10">
    <name type="scientific">Copranaerobaculum intestinale</name>
    <dbReference type="NCBI Taxonomy" id="2692629"/>
    <lineage>
        <taxon>Bacteria</taxon>
        <taxon>Bacillati</taxon>
        <taxon>Bacillota</taxon>
        <taxon>Erysipelotrichia</taxon>
        <taxon>Erysipelotrichales</taxon>
        <taxon>Erysipelotrichaceae</taxon>
        <taxon>Copranaerobaculum</taxon>
    </lineage>
</organism>
<feature type="transmembrane region" description="Helical" evidence="7">
    <location>
        <begin position="189"/>
        <end position="214"/>
    </location>
</feature>